<comment type="similarity">
    <text evidence="2">Belongs to the major facilitator superfamily. Bcr/CmlA family.</text>
</comment>
<dbReference type="PANTHER" id="PTHR43124">
    <property type="entry name" value="PURINE EFFLUX PUMP PBUE"/>
    <property type="match status" value="1"/>
</dbReference>
<gene>
    <name evidence="10" type="ORF">SAMN04489812_0624</name>
</gene>
<dbReference type="InterPro" id="IPR020846">
    <property type="entry name" value="MFS_dom"/>
</dbReference>
<evidence type="ECO:0000256" key="4">
    <source>
        <dbReference type="ARBA" id="ARBA00022475"/>
    </source>
</evidence>
<dbReference type="GO" id="GO:0042910">
    <property type="term" value="F:xenobiotic transmembrane transporter activity"/>
    <property type="evidence" value="ECO:0007669"/>
    <property type="project" value="InterPro"/>
</dbReference>
<dbReference type="PANTHER" id="PTHR43124:SF3">
    <property type="entry name" value="CHLORAMPHENICOL EFFLUX PUMP RV0191"/>
    <property type="match status" value="1"/>
</dbReference>
<dbReference type="STRING" id="630515.SAMN04489812_0624"/>
<feature type="domain" description="Major facilitator superfamily (MFS) profile" evidence="9">
    <location>
        <begin position="24"/>
        <end position="415"/>
    </location>
</feature>
<evidence type="ECO:0000256" key="1">
    <source>
        <dbReference type="ARBA" id="ARBA00004651"/>
    </source>
</evidence>
<comment type="subcellular location">
    <subcellularLocation>
        <location evidence="1">Cell membrane</location>
        <topology evidence="1">Multi-pass membrane protein</topology>
    </subcellularLocation>
</comment>
<feature type="transmembrane region" description="Helical" evidence="8">
    <location>
        <begin position="326"/>
        <end position="348"/>
    </location>
</feature>
<accession>A0A1H1NSH2</accession>
<feature type="transmembrane region" description="Helical" evidence="8">
    <location>
        <begin position="301"/>
        <end position="320"/>
    </location>
</feature>
<feature type="transmembrane region" description="Helical" evidence="8">
    <location>
        <begin position="27"/>
        <end position="46"/>
    </location>
</feature>
<evidence type="ECO:0000256" key="5">
    <source>
        <dbReference type="ARBA" id="ARBA00022692"/>
    </source>
</evidence>
<organism evidence="10 11">
    <name type="scientific">Microlunatus soli</name>
    <dbReference type="NCBI Taxonomy" id="630515"/>
    <lineage>
        <taxon>Bacteria</taxon>
        <taxon>Bacillati</taxon>
        <taxon>Actinomycetota</taxon>
        <taxon>Actinomycetes</taxon>
        <taxon>Propionibacteriales</taxon>
        <taxon>Propionibacteriaceae</taxon>
        <taxon>Microlunatus</taxon>
    </lineage>
</organism>
<protein>
    <submittedName>
        <fullName evidence="10">MFS transporter, DHA1 family, bicyclomycin/chloramphenicol resistance protein</fullName>
    </submittedName>
</protein>
<dbReference type="Pfam" id="PF07690">
    <property type="entry name" value="MFS_1"/>
    <property type="match status" value="1"/>
</dbReference>
<dbReference type="InterPro" id="IPR004812">
    <property type="entry name" value="Efflux_drug-R_Bcr/CmlA"/>
</dbReference>
<dbReference type="AlphaFoldDB" id="A0A1H1NSH2"/>
<sequence length="418" mass="42189">MTEVMRQETTGATAAVRAGSARRTLPVLGGLMALGPLSVDMYLPALPGIRAELAATPATIQLTITGVMVGMGLGQLIVGPLSDAIGRHRPLLAGLIVYVIGSLLCVVAPDATLLVAARILQGVAISTAGVIATASVRDLYSGSRLARVLSRLMIIPMAAPVVAPTIGSGLLSIAPWRGVFVVLGAVGLAMLIIVAVSAPRDVAPGAPVRGAERPLRLIMMRSVEAYRLLLGDRQYVAAAVIIGAAMAALMGYVAGAPFVLQGSYGLDQHQFGLVFGAGGVSLIISGQLNAHLLRRYPPERILRVAVLAGVPTVGWLAVAASTGTGGLAGLLIGLWLLLGVIGMVFPNAPAVAMSRHGERAGSAAALIGGVQFGLGAAGAPVVGLLGNTEAALVAVAAAGMLIAAGTVILARVGRRSEP</sequence>
<keyword evidence="5 8" id="KW-0812">Transmembrane</keyword>
<proteinExistence type="inferred from homology"/>
<keyword evidence="3" id="KW-0813">Transport</keyword>
<dbReference type="CDD" id="cd17320">
    <property type="entry name" value="MFS_MdfA_MDR_like"/>
    <property type="match status" value="1"/>
</dbReference>
<dbReference type="InterPro" id="IPR050189">
    <property type="entry name" value="MFS_Efflux_Transporters"/>
</dbReference>
<keyword evidence="7 8" id="KW-0472">Membrane</keyword>
<dbReference type="RefSeq" id="WP_091519701.1">
    <property type="nucleotide sequence ID" value="NZ_LT629772.1"/>
</dbReference>
<evidence type="ECO:0000259" key="9">
    <source>
        <dbReference type="PROSITE" id="PS50850"/>
    </source>
</evidence>
<dbReference type="GO" id="GO:1990961">
    <property type="term" value="P:xenobiotic detoxification by transmembrane export across the plasma membrane"/>
    <property type="evidence" value="ECO:0007669"/>
    <property type="project" value="InterPro"/>
</dbReference>
<reference evidence="10 11" key="1">
    <citation type="submission" date="2016-10" db="EMBL/GenBank/DDBJ databases">
        <authorList>
            <person name="de Groot N.N."/>
        </authorList>
    </citation>
    <scope>NUCLEOTIDE SEQUENCE [LARGE SCALE GENOMIC DNA]</scope>
    <source>
        <strain evidence="10 11">DSM 21800</strain>
    </source>
</reference>
<evidence type="ECO:0000313" key="10">
    <source>
        <dbReference type="EMBL" id="SDS01750.1"/>
    </source>
</evidence>
<dbReference type="GO" id="GO:0005886">
    <property type="term" value="C:plasma membrane"/>
    <property type="evidence" value="ECO:0007669"/>
    <property type="project" value="UniProtKB-SubCell"/>
</dbReference>
<feature type="transmembrane region" description="Helical" evidence="8">
    <location>
        <begin position="58"/>
        <end position="78"/>
    </location>
</feature>
<evidence type="ECO:0000256" key="7">
    <source>
        <dbReference type="ARBA" id="ARBA00023136"/>
    </source>
</evidence>
<feature type="transmembrane region" description="Helical" evidence="8">
    <location>
        <begin position="148"/>
        <end position="173"/>
    </location>
</feature>
<evidence type="ECO:0000256" key="3">
    <source>
        <dbReference type="ARBA" id="ARBA00022448"/>
    </source>
</evidence>
<evidence type="ECO:0000256" key="6">
    <source>
        <dbReference type="ARBA" id="ARBA00022989"/>
    </source>
</evidence>
<dbReference type="PROSITE" id="PS50850">
    <property type="entry name" value="MFS"/>
    <property type="match status" value="1"/>
</dbReference>
<feature type="transmembrane region" description="Helical" evidence="8">
    <location>
        <begin position="115"/>
        <end position="136"/>
    </location>
</feature>
<dbReference type="OrthoDB" id="9814303at2"/>
<dbReference type="NCBIfam" id="TIGR00710">
    <property type="entry name" value="efflux_Bcr_CflA"/>
    <property type="match status" value="1"/>
</dbReference>
<evidence type="ECO:0000256" key="8">
    <source>
        <dbReference type="SAM" id="Phobius"/>
    </source>
</evidence>
<evidence type="ECO:0000313" key="11">
    <source>
        <dbReference type="Proteomes" id="UP000199103"/>
    </source>
</evidence>
<feature type="transmembrane region" description="Helical" evidence="8">
    <location>
        <begin position="391"/>
        <end position="412"/>
    </location>
</feature>
<evidence type="ECO:0000256" key="2">
    <source>
        <dbReference type="ARBA" id="ARBA00006236"/>
    </source>
</evidence>
<dbReference type="InterPro" id="IPR036259">
    <property type="entry name" value="MFS_trans_sf"/>
</dbReference>
<dbReference type="EMBL" id="LT629772">
    <property type="protein sequence ID" value="SDS01750.1"/>
    <property type="molecule type" value="Genomic_DNA"/>
</dbReference>
<feature type="transmembrane region" description="Helical" evidence="8">
    <location>
        <begin position="360"/>
        <end position="385"/>
    </location>
</feature>
<dbReference type="InterPro" id="IPR011701">
    <property type="entry name" value="MFS"/>
</dbReference>
<feature type="transmembrane region" description="Helical" evidence="8">
    <location>
        <begin position="179"/>
        <end position="199"/>
    </location>
</feature>
<dbReference type="SUPFAM" id="SSF103473">
    <property type="entry name" value="MFS general substrate transporter"/>
    <property type="match status" value="1"/>
</dbReference>
<feature type="transmembrane region" description="Helical" evidence="8">
    <location>
        <begin position="271"/>
        <end position="289"/>
    </location>
</feature>
<name>A0A1H1NSH2_9ACTN</name>
<feature type="transmembrane region" description="Helical" evidence="8">
    <location>
        <begin position="90"/>
        <end position="109"/>
    </location>
</feature>
<keyword evidence="4" id="KW-1003">Cell membrane</keyword>
<dbReference type="Proteomes" id="UP000199103">
    <property type="component" value="Chromosome I"/>
</dbReference>
<keyword evidence="11" id="KW-1185">Reference proteome</keyword>
<dbReference type="Gene3D" id="1.20.1720.10">
    <property type="entry name" value="Multidrug resistance protein D"/>
    <property type="match status" value="1"/>
</dbReference>
<keyword evidence="6 8" id="KW-1133">Transmembrane helix</keyword>
<feature type="transmembrane region" description="Helical" evidence="8">
    <location>
        <begin position="235"/>
        <end position="259"/>
    </location>
</feature>